<proteinExistence type="predicted"/>
<gene>
    <name evidence="2" type="ORF">CH360_12100</name>
    <name evidence="3" type="ORF">CH373_14520</name>
</gene>
<reference evidence="4 5" key="1">
    <citation type="submission" date="2017-07" db="EMBL/GenBank/DDBJ databases">
        <title>Leptospira spp. isolated from tropical soils.</title>
        <authorList>
            <person name="Thibeaux R."/>
            <person name="Iraola G."/>
            <person name="Ferres I."/>
            <person name="Bierque E."/>
            <person name="Girault D."/>
            <person name="Soupe-Gilbert M.-E."/>
            <person name="Picardeau M."/>
            <person name="Goarant C."/>
        </authorList>
    </citation>
    <scope>NUCLEOTIDE SEQUENCE [LARGE SCALE GENOMIC DNA]</scope>
    <source>
        <strain evidence="3 5">FH1-B-B1</strain>
        <strain evidence="2 4">FH1-B-C1</strain>
    </source>
</reference>
<dbReference type="GO" id="GO:0005737">
    <property type="term" value="C:cytoplasm"/>
    <property type="evidence" value="ECO:0007669"/>
    <property type="project" value="TreeGrafter"/>
</dbReference>
<dbReference type="PANTHER" id="PTHR15032:SF4">
    <property type="entry name" value="N-ACYL-PHOSPHATIDYLETHANOLAMINE-HYDROLYZING PHOSPHOLIPASE D"/>
    <property type="match status" value="1"/>
</dbReference>
<evidence type="ECO:0000259" key="1">
    <source>
        <dbReference type="Pfam" id="PF12706"/>
    </source>
</evidence>
<dbReference type="GO" id="GO:0016787">
    <property type="term" value="F:hydrolase activity"/>
    <property type="evidence" value="ECO:0007669"/>
    <property type="project" value="UniProtKB-KW"/>
</dbReference>
<accession>A0A2M9ZJX0</accession>
<dbReference type="Proteomes" id="UP000231962">
    <property type="component" value="Unassembled WGS sequence"/>
</dbReference>
<sequence>MFWDKNLFFIRLCVLVSAFYYIANCFPLDSDRTQSPNYKEGKYQNLVYDSQLIDKSFLTVLKWKLFGPHDPVTIEGLTDELPLVLERKSQDLIAPEGKLRIVWLGHSTAWISITKEGKTTNLITDPIFESPIVISRWVQLPIQKESLPAVDYALISHAHRDHLDTESLRYLKSKNPNLKILLPAGMKSFSEDEKLGNVTVQDWGQITQTSMVKIAFLPAHHWSRMGISDGNQYFWGSYSIEALGKTLYFGGDTGYSLHFKDVSKRIGHPIDLALLPIGAFKPRWFMKYAHISPEEAIVAAKDLNAKAMAPIHWGTFPLGDDLPQEPLLELRKHLIFPDKPDIHGVHPQYTGISWGEKDGVKVLPWTIGSGIDLN</sequence>
<dbReference type="EMBL" id="NPDY01000011">
    <property type="protein sequence ID" value="PJZ69253.1"/>
    <property type="molecule type" value="Genomic_DNA"/>
</dbReference>
<dbReference type="InterPro" id="IPR001279">
    <property type="entry name" value="Metallo-B-lactamas"/>
</dbReference>
<dbReference type="Gene3D" id="3.60.15.10">
    <property type="entry name" value="Ribonuclease Z/Hydroxyacylglutathione hydrolase-like"/>
    <property type="match status" value="1"/>
</dbReference>
<dbReference type="RefSeq" id="WP_100714306.1">
    <property type="nucleotide sequence ID" value="NZ_NPDY01000011.1"/>
</dbReference>
<dbReference type="SUPFAM" id="SSF56281">
    <property type="entry name" value="Metallo-hydrolase/oxidoreductase"/>
    <property type="match status" value="1"/>
</dbReference>
<dbReference type="InterPro" id="IPR036866">
    <property type="entry name" value="RibonucZ/Hydroxyglut_hydro"/>
</dbReference>
<feature type="domain" description="Metallo-beta-lactamase" evidence="1">
    <location>
        <begin position="120"/>
        <end position="313"/>
    </location>
</feature>
<keyword evidence="3" id="KW-0378">Hydrolase</keyword>
<organism evidence="3 5">
    <name type="scientific">Leptospira perolatii</name>
    <dbReference type="NCBI Taxonomy" id="2023191"/>
    <lineage>
        <taxon>Bacteria</taxon>
        <taxon>Pseudomonadati</taxon>
        <taxon>Spirochaetota</taxon>
        <taxon>Spirochaetia</taxon>
        <taxon>Leptospirales</taxon>
        <taxon>Leptospiraceae</taxon>
        <taxon>Leptospira</taxon>
    </lineage>
</organism>
<dbReference type="Proteomes" id="UP000231990">
    <property type="component" value="Unassembled WGS sequence"/>
</dbReference>
<keyword evidence="4" id="KW-1185">Reference proteome</keyword>
<comment type="caution">
    <text evidence="3">The sequence shown here is derived from an EMBL/GenBank/DDBJ whole genome shotgun (WGS) entry which is preliminary data.</text>
</comment>
<evidence type="ECO:0000313" key="4">
    <source>
        <dbReference type="Proteomes" id="UP000231962"/>
    </source>
</evidence>
<dbReference type="PANTHER" id="PTHR15032">
    <property type="entry name" value="N-ACYL-PHOSPHATIDYLETHANOLAMINE-HYDROLYZING PHOSPHOLIPASE D"/>
    <property type="match status" value="1"/>
</dbReference>
<dbReference type="AlphaFoldDB" id="A0A2M9ZJX0"/>
<evidence type="ECO:0000313" key="3">
    <source>
        <dbReference type="EMBL" id="PJZ72365.1"/>
    </source>
</evidence>
<evidence type="ECO:0000313" key="5">
    <source>
        <dbReference type="Proteomes" id="UP000231990"/>
    </source>
</evidence>
<name>A0A2M9ZJX0_9LEPT</name>
<evidence type="ECO:0000313" key="2">
    <source>
        <dbReference type="EMBL" id="PJZ69253.1"/>
    </source>
</evidence>
<dbReference type="Pfam" id="PF12706">
    <property type="entry name" value="Lactamase_B_2"/>
    <property type="match status" value="1"/>
</dbReference>
<dbReference type="EMBL" id="NPDZ01000010">
    <property type="protein sequence ID" value="PJZ72365.1"/>
    <property type="molecule type" value="Genomic_DNA"/>
</dbReference>
<protein>
    <submittedName>
        <fullName evidence="3">Zn-dependent hydrolase</fullName>
    </submittedName>
</protein>
<dbReference type="OrthoDB" id="9805728at2"/>